<evidence type="ECO:0000259" key="35">
    <source>
        <dbReference type="Pfam" id="PF00517"/>
    </source>
</evidence>
<protein>
    <recommendedName>
        <fullName evidence="32">Envelope glycoprotein gp160</fullName>
    </recommendedName>
    <alternativeName>
        <fullName evidence="32">Env polyprotein</fullName>
    </alternativeName>
    <component>
        <recommendedName>
            <fullName evidence="32">Surface protein gp120</fullName>
            <shortName evidence="32">SU</shortName>
        </recommendedName>
        <alternativeName>
            <fullName evidence="32">Glycoprotein 120</fullName>
            <shortName evidence="32">gp120</shortName>
        </alternativeName>
    </component>
    <component>
        <recommendedName>
            <fullName evidence="32">Transmembrane protein gp41</fullName>
            <shortName evidence="32">TM</shortName>
        </recommendedName>
        <alternativeName>
            <fullName evidence="32">Glycoprotein 41</fullName>
            <shortName evidence="32">gp41</shortName>
        </alternativeName>
    </component>
</protein>
<dbReference type="InterPro" id="IPR000777">
    <property type="entry name" value="HIV1_Gp120"/>
</dbReference>
<dbReference type="InterPro" id="IPR036377">
    <property type="entry name" value="Gp120_core_sf"/>
</dbReference>
<feature type="topological domain" description="Cytoplasmic" evidence="32">
    <location>
        <begin position="688"/>
        <end position="845"/>
    </location>
</feature>
<dbReference type="GO" id="GO:0075512">
    <property type="term" value="P:clathrin-dependent endocytosis of virus by host cell"/>
    <property type="evidence" value="ECO:0007669"/>
    <property type="project" value="UniProtKB-UniRule"/>
</dbReference>
<evidence type="ECO:0000256" key="12">
    <source>
        <dbReference type="ARBA" id="ARBA00022595"/>
    </source>
</evidence>
<evidence type="ECO:0000256" key="9">
    <source>
        <dbReference type="ARBA" id="ARBA00022511"/>
    </source>
</evidence>
<keyword evidence="17 32" id="KW-1161">Viral attachment to host cell</keyword>
<comment type="domain">
    <text evidence="32">The CD4-binding region is targeted by the antibody b12.</text>
</comment>
<feature type="disulfide bond" evidence="32">
    <location>
        <begin position="222"/>
        <end position="233"/>
    </location>
</feature>
<dbReference type="Pfam" id="PF00516">
    <property type="entry name" value="GP120"/>
    <property type="match status" value="2"/>
</dbReference>
<dbReference type="GO" id="GO:0055036">
    <property type="term" value="C:virion membrane"/>
    <property type="evidence" value="ECO:0007669"/>
    <property type="project" value="UniProtKB-SubCell"/>
</dbReference>
<dbReference type="GO" id="GO:0020002">
    <property type="term" value="C:host cell plasma membrane"/>
    <property type="evidence" value="ECO:0007669"/>
    <property type="project" value="UniProtKB-SubCell"/>
</dbReference>
<keyword evidence="27 32" id="KW-1015">Disulfide bond</keyword>
<feature type="transmembrane region" description="Helical" evidence="33">
    <location>
        <begin position="13"/>
        <end position="41"/>
    </location>
</feature>
<keyword evidence="24 32" id="KW-0175">Coiled coil</keyword>
<evidence type="ECO:0000256" key="14">
    <source>
        <dbReference type="ARBA" id="ARBA00022692"/>
    </source>
</evidence>
<evidence type="ECO:0000256" key="33">
    <source>
        <dbReference type="RuleBase" id="RU363095"/>
    </source>
</evidence>
<comment type="subcellular location">
    <subcellularLocation>
        <location evidence="3">Host cell membrane</location>
        <topology evidence="3">Peripheral membrane protein</topology>
    </subcellularLocation>
    <subcellularLocation>
        <location evidence="1">Host cell membrane</location>
        <topology evidence="1">Single-pass type I membrane protein</topology>
    </subcellularLocation>
    <subcellularLocation>
        <location evidence="2">Host endosome membrane</location>
        <topology evidence="2">Peripheral membrane protein</topology>
    </subcellularLocation>
    <subcellularLocation>
        <location evidence="5">Host endosome membrane</location>
        <topology evidence="5">Single-pass type I membrane protein</topology>
    </subcellularLocation>
    <subcellularLocation>
        <location evidence="6">Virion membrane</location>
        <topology evidence="6">Peripheral membrane protein</topology>
    </subcellularLocation>
    <subcellularLocation>
        <location evidence="4">Virion membrane</location>
        <topology evidence="4">Single-pass type I membrane protein</topology>
    </subcellularLocation>
</comment>
<evidence type="ECO:0000256" key="11">
    <source>
        <dbReference type="ARBA" id="ARBA00022581"/>
    </source>
</evidence>
<evidence type="ECO:0000256" key="32">
    <source>
        <dbReference type="HAMAP-Rule" id="MF_04083"/>
    </source>
</evidence>
<keyword evidence="15 32" id="KW-0053">Apoptosis</keyword>
<dbReference type="FunFam" id="1.20.5.490:FF:000001">
    <property type="entry name" value="Envelope glycoprotein gp160"/>
    <property type="match status" value="1"/>
</dbReference>
<keyword evidence="18 32" id="KW-0946">Virion</keyword>
<evidence type="ECO:0000256" key="30">
    <source>
        <dbReference type="ARBA" id="ARBA00023288"/>
    </source>
</evidence>
<dbReference type="FunFam" id="2.170.40.20:FF:000003">
    <property type="entry name" value="Envelope glycoprotein gp160"/>
    <property type="match status" value="1"/>
</dbReference>
<keyword evidence="16 32" id="KW-0732">Signal</keyword>
<keyword evidence="9 32" id="KW-1032">Host cell membrane</keyword>
<comment type="subcellular location">
    <molecule>Surface protein gp120</molecule>
    <subcellularLocation>
        <location evidence="32">Virion membrane</location>
        <topology evidence="32">Peripheral membrane protein</topology>
    </subcellularLocation>
    <subcellularLocation>
        <location evidence="32">Host cell membrane</location>
        <topology evidence="32">Peripheral membrane protein</topology>
    </subcellularLocation>
    <subcellularLocation>
        <location evidence="32">Host endosome membrane</location>
        <topology evidence="32">Single-pass type I membrane protein</topology>
    </subcellularLocation>
    <text evidence="32">The surface protein is not anchored to the viral envelope, but associates with the extravirion surface through its binding to TM. It is probably concentrated at the site of budding and incorporated into the virions possibly by contacts between the cytoplasmic tail of Env and the N-terminus of Gag.</text>
</comment>
<evidence type="ECO:0000256" key="18">
    <source>
        <dbReference type="ARBA" id="ARBA00022844"/>
    </source>
</evidence>
<feature type="disulfide bond" evidence="32">
    <location>
        <begin position="212"/>
        <end position="241"/>
    </location>
</feature>
<evidence type="ECO:0000256" key="1">
    <source>
        <dbReference type="ARBA" id="ARBA00004402"/>
    </source>
</evidence>
<keyword evidence="25 32" id="KW-0472">Membrane</keyword>
<feature type="disulfide bond" evidence="32">
    <location>
        <begin position="53"/>
        <end position="73"/>
    </location>
</feature>
<proteinExistence type="inferred from homology"/>
<dbReference type="InterPro" id="IPR000328">
    <property type="entry name" value="GP41-like"/>
</dbReference>
<dbReference type="SUPFAM" id="SSF56502">
    <property type="entry name" value="gp120 core"/>
    <property type="match status" value="2"/>
</dbReference>
<evidence type="ECO:0000313" key="36">
    <source>
        <dbReference type="EMBL" id="ACS67167.1"/>
    </source>
</evidence>
<feature type="coiled-coil region" evidence="32">
    <location>
        <begin position="615"/>
        <end position="649"/>
    </location>
</feature>
<reference evidence="36" key="2">
    <citation type="journal article" date="2009" name="J. Virol.">
        <title>Quantitating the multiplicity of infection with human immunodeficiency virus type 1 subtype C reveals a non-poisson distribution of transmitted variants.</title>
        <authorList>
            <consortium name="CAPRISA Acute Infection Study Team"/>
            <consortium name="Center for HIV-AIDS Vaccine Immunology Consortium"/>
            <person name="Abrahams M.R."/>
            <person name="Anderson J.A."/>
            <person name="Giorgi E.E."/>
            <person name="Seoighe C."/>
            <person name="Mlisana K."/>
            <person name="Ping L.H."/>
            <person name="Athreya G.S."/>
            <person name="Treurnicht F.K."/>
            <person name="Keele B.F."/>
            <person name="Wood N."/>
            <person name="Salazar-Gonzalez J.F."/>
            <person name="Bhattacharya T."/>
            <person name="Chu H."/>
            <person name="Hoffman I."/>
            <person name="Galvin S."/>
            <person name="Mapanje C."/>
            <person name="Kazembe P."/>
            <person name="Thebus R."/>
            <person name="Fiscus S."/>
            <person name="Hide W."/>
            <person name="Cohen M.S."/>
            <person name="Karim S.A."/>
            <person name="Haynes B.F."/>
            <person name="Shaw G.M."/>
            <person name="Hahn B.H."/>
            <person name="Korber B.T."/>
            <person name="Swanstrom R."/>
            <person name="Williamson C."/>
        </authorList>
    </citation>
    <scope>NUCLEOTIDE SEQUENCE</scope>
    <source>
        <strain evidence="36">CAP84.1.00H6</strain>
    </source>
</reference>
<dbReference type="Gene3D" id="1.20.5.490">
    <property type="entry name" value="Single helix bin"/>
    <property type="match status" value="1"/>
</dbReference>
<feature type="lipid moiety-binding region" description="S-palmitoyl cysteine; by host" evidence="32">
    <location>
        <position position="746"/>
    </location>
</feature>
<keyword evidence="28 32" id="KW-0325">Glycoprotein</keyword>
<feature type="short sequence motif" description="Di-leucine internalization motif" evidence="32">
    <location>
        <begin position="844"/>
        <end position="845"/>
    </location>
</feature>
<comment type="miscellaneous">
    <text evidence="32">Inhibitors targeting HIV-1 viral envelope proteins are used as antiretroviral drugs. Attachment of virions to the cell surface via non-specific interactions and CD4 binding can be blocked by inhibitors that include cyanovirin-N, cyclotriazadisulfonamide analogs, PRO 2000, TNX 355 and PRO 542. In addition, BMS 806 can block CD4-induced conformational changes. Env interactions with the coreceptor molecules can be targeted by CCR5 antagonists including SCH-D, maraviroc (UK 427857) and aplaviroc (GW 873140), and the CXCR4 antagonist AMD 070. Fusion of viral and cellular membranes can be inhibited by peptides such as enfuvirtide and tifuvirtide (T 1249). Resistance to inhibitors associated with mutations in Env are observed. Most of the time, single mutations confer only a modest reduction in drug susceptibility. Combination of several mutations is usually required to develop a high-level drug resistance.</text>
</comment>
<dbReference type="Gene3D" id="1.10.287.210">
    <property type="match status" value="1"/>
</dbReference>
<feature type="transmembrane region" description="Helical" evidence="33">
    <location>
        <begin position="660"/>
        <end position="687"/>
    </location>
</feature>
<sequence>MRVRGIQRNWPQWWIWGMLGFWMIIMCRVMGNLWVTVYYGVPVWTDAKTTLFCASDAKAYEREVHNVWATHACVPTDPNPQEIVLGNVTENFNMWKNDMVDQMHEDIISLWDQSLKPCVKLTPLCVTLKCTNATYNNSNGEVKNCTFNTTTEIRDRKQNAFALFYRSDVVPIKENNKNGSEENSYILINCNTSTITQACPKVSFDPIPIHYCAPAGYAILKCNNKTFSGTGPCLNVSTVQCTHGIKPVVSTQLLLNGSLAEEEIIIRSENLTNNVKTIIVHLNESIQIVCTRPNNNTRKSIRIGPGQTFFATNEIIGNIRQAHCNISKTDWEKTLEKVKEKLKEHYNKTIEFKQPVSGGDLEVTTHSFNCRGEFFYCNTTNLFNLNSTDGSNITNITIPCRIKQIINMWQKVGRAMYAPPIEGIITCNSSITGLLLTRDGGGNESETETFRPARGDMKDNWRSELYKYKVVQIKPLGIAPTTAKRRVVEREKRAVGIGAVFLGFLGAAGSTMGAASITLTVQARQLLSGIVQQQSNLLRAIEAQQHMLQLTVWGIKQLQTRVLAIERYLKDQQLLGLWGCSGKLICTTTVPWNSSWSNKSHSDIWDNMTWMQWDREINNYTNTIYRLLEESQTQQEKNEKDLLALDSWNSLWNWFSITKWLWYIKIFIMIVGGLIGLRIIFGVLSIVKRVRQGYSPLSFQTLIPNPRGLDRLGRIEEEGGEQDKDRSIRLVNGFLALFWDDLRSLCLFCYHQLRDFILIVARAVGLLGHSSLRGLQKGWEALKYLGNLVLYGGQELKRRAIRLLDSLAITVAEGTDRIIEVAQRICRAIRNIPRRIRQGFEAALL</sequence>
<evidence type="ECO:0000256" key="23">
    <source>
        <dbReference type="ARBA" id="ARBA00023046"/>
    </source>
</evidence>
<keyword evidence="22 32" id="KW-1133">Transmembrane helix</keyword>
<evidence type="ECO:0000256" key="7">
    <source>
        <dbReference type="ARBA" id="ARBA00022506"/>
    </source>
</evidence>
<dbReference type="GO" id="GO:0019062">
    <property type="term" value="P:virion attachment to host cell"/>
    <property type="evidence" value="ECO:0007669"/>
    <property type="project" value="UniProtKB-UniRule"/>
</dbReference>
<feature type="transmembrane region" description="Helical" evidence="33">
    <location>
        <begin position="494"/>
        <end position="517"/>
    </location>
</feature>
<keyword evidence="23 32" id="KW-1039">Host endosome</keyword>
<dbReference type="GO" id="GO:1903908">
    <property type="term" value="P:positive regulation of plasma membrane raft polarization"/>
    <property type="evidence" value="ECO:0007669"/>
    <property type="project" value="UniProtKB-UniRule"/>
</dbReference>
<dbReference type="InterPro" id="IPR037527">
    <property type="entry name" value="Gp160"/>
</dbReference>
<feature type="chain" id="PRO_5023527173" description="Envelope glycoprotein gp160" evidence="32">
    <location>
        <begin position="32"/>
        <end position="845"/>
    </location>
</feature>
<evidence type="ECO:0000256" key="6">
    <source>
        <dbReference type="ARBA" id="ARBA00004650"/>
    </source>
</evidence>
<gene>
    <name evidence="32 36" type="primary">env</name>
</gene>
<evidence type="ECO:0000256" key="8">
    <source>
        <dbReference type="ARBA" id="ARBA00022510"/>
    </source>
</evidence>
<comment type="caution">
    <text evidence="32 33">Lacks conserved residue(s) required for the propagation of feature annotation.</text>
</comment>
<keyword evidence="29 32" id="KW-0899">Viral immunoevasion</keyword>
<evidence type="ECO:0000256" key="15">
    <source>
        <dbReference type="ARBA" id="ARBA00022703"/>
    </source>
</evidence>
<comment type="function">
    <text evidence="32">Envelope glycoprotein gp160: Oligomerizes in the host endoplasmic reticulum into predominantly trimers. In a second time, gp160 transits in the host Golgi, where glycosylation is completed. The precursor is then proteolytically cleaved in the trans-Golgi and thereby activated by cellular furin or furin-like proteases to produce gp120 and gp41.</text>
</comment>
<evidence type="ECO:0000256" key="4">
    <source>
        <dbReference type="ARBA" id="ARBA00004563"/>
    </source>
</evidence>
<evidence type="ECO:0000256" key="16">
    <source>
        <dbReference type="ARBA" id="ARBA00022729"/>
    </source>
</evidence>
<dbReference type="GO" id="GO:0019082">
    <property type="term" value="P:viral protein processing"/>
    <property type="evidence" value="ECO:0007669"/>
    <property type="project" value="UniProtKB-UniRule"/>
</dbReference>
<evidence type="ECO:0000256" key="20">
    <source>
        <dbReference type="ARBA" id="ARBA00022879"/>
    </source>
</evidence>
<keyword evidence="12 32" id="KW-1162">Viral penetration into host cytoplasm</keyword>
<comment type="domain">
    <text evidence="32">The membrane proximal external region (MPER) present in gp41 is a tryptophan-rich region recognized by the antibodies 2F5, Z13, and 4E10. MPER seems to play a role in fusion.</text>
</comment>
<keyword evidence="31 32" id="KW-1160">Virus entry into host cell</keyword>
<evidence type="ECO:0000256" key="24">
    <source>
        <dbReference type="ARBA" id="ARBA00023054"/>
    </source>
</evidence>
<dbReference type="FunFam" id="1.10.287.210:FF:000001">
    <property type="entry name" value="Envelope glycoprotein gp160"/>
    <property type="match status" value="1"/>
</dbReference>
<comment type="PTM">
    <text evidence="32">Highly glycosylated by host. The high number of glycan on the protein is reffered to as 'glycan shield' because it contributes to hide protein sequence from adaptive immune system.</text>
</comment>
<comment type="PTM">
    <text evidence="32">Specific enzymatic cleavages in vivo yield mature proteins. Envelope glycoproteins are synthesized as a inactive precursor that is heavily N-glycosylated and processed likely by host cell furin in the Golgi to yield the mature SU and TM proteins. The cleavage site between SU and TM requires the minimal sequence [KR]-X-[KR]-R. About 2 of the 9 disulfide bonds of gp41 are reduced by P4HB/PDI, following binding to CD4 receptor.</text>
</comment>
<dbReference type="GO" id="GO:0005198">
    <property type="term" value="F:structural molecule activity"/>
    <property type="evidence" value="ECO:0007669"/>
    <property type="project" value="UniProtKB-UniRule"/>
</dbReference>
<evidence type="ECO:0000256" key="26">
    <source>
        <dbReference type="ARBA" id="ARBA00023139"/>
    </source>
</evidence>
<evidence type="ECO:0000256" key="21">
    <source>
        <dbReference type="ARBA" id="ARBA00022890"/>
    </source>
</evidence>
<feature type="region of interest" description="Immunosuppression" evidence="32">
    <location>
        <begin position="556"/>
        <end position="574"/>
    </location>
</feature>
<keyword evidence="19 32" id="KW-1043">Host membrane</keyword>
<comment type="miscellaneous">
    <text evidence="32">HIV-1 lineages are divided in three main groups, M (for Major), O (for Outlier), and N (for New, or Non-M, Non-O). The vast majority of strains found worldwide belong to the group M. Group O seems to be endemic to and largely confined to Cameroon and neighboring countries in West Central Africa, where these viruses represent a small minority of HIV-1 strains. The group N is represented by a limited number of isolates from Cameroonian persons. The group M is further subdivided in 9 clades or subtypes (A to D, F to H, J and K).</text>
</comment>
<evidence type="ECO:0000256" key="10">
    <source>
        <dbReference type="ARBA" id="ARBA00022570"/>
    </source>
</evidence>
<evidence type="ECO:0000256" key="29">
    <source>
        <dbReference type="ARBA" id="ARBA00023280"/>
    </source>
</evidence>
<evidence type="ECO:0000256" key="13">
    <source>
        <dbReference type="ARBA" id="ARBA00022685"/>
    </source>
</evidence>
<keyword evidence="7 32" id="KW-1168">Fusion of virus membrane with host membrane</keyword>
<evidence type="ECO:0000256" key="27">
    <source>
        <dbReference type="ARBA" id="ARBA00023157"/>
    </source>
</evidence>
<feature type="lipid moiety-binding region" description="S-palmitoyl cysteine; by host" evidence="32">
    <location>
        <position position="826"/>
    </location>
</feature>
<dbReference type="GO" id="GO:1903911">
    <property type="term" value="P:positive regulation of receptor clustering"/>
    <property type="evidence" value="ECO:0007669"/>
    <property type="project" value="UniProtKB-UniRule"/>
</dbReference>
<keyword evidence="30 32" id="KW-0449">Lipoprotein</keyword>
<comment type="function">
    <text evidence="32">Surface protein gp120: Attaches the virus to the host lymphoid cell by binding to the primary receptor CD4. This interaction induces a structural rearrangement creating a high affinity binding site for a chemokine coreceptor like CXCR4 and/or CCR5. Acts as a ligand for CD209/DC-SIGN and CLEC4M/DC-SIGNR, which are respectively found on dendritic cells (DCs), and on endothelial cells of liver sinusoids and lymph node sinuses. These interactions allow capture of viral particles at mucosal surfaces by these cells and subsequent transmission to permissive cells. HIV subverts the migration properties of dendritic cells to gain access to CD4+ T-cells in lymph nodes. Virus transmission to permissive T-cells occurs either in trans (without DCs infection, through viral capture and transmission), or in cis (following DCs productive infection, through the usual CD4-gp120 interaction), thereby inducing a robust infection. In trans infection, bound virions remain infectious over days and it is proposed that they are not degraded, but protected in non-lysosomal acidic organelles within the DCs close to the cell membrane thus contributing to the viral infectious potential during DCs' migration from the periphery to the lymphoid tissues. On arrival at lymphoid tissues, intact virions recycle back to DCs' cell surface allowing virus transmission to CD4+ T-cells.</text>
</comment>
<dbReference type="Gene3D" id="2.170.40.20">
    <property type="entry name" value="Human immunodeficiency virus 1, Gp160, envelope glycoprotein"/>
    <property type="match status" value="2"/>
</dbReference>
<comment type="similarity">
    <text evidence="32">Belongs to the HIV-1 env protein family.</text>
</comment>
<dbReference type="SUPFAM" id="SSF58069">
    <property type="entry name" value="Virus ectodomain"/>
    <property type="match status" value="1"/>
</dbReference>
<keyword evidence="14 32" id="KW-0812">Transmembrane</keyword>
<feature type="disulfide bond" evidence="32">
    <location>
        <begin position="580"/>
        <end position="586"/>
    </location>
</feature>
<dbReference type="GO" id="GO:0019031">
    <property type="term" value="C:viral envelope"/>
    <property type="evidence" value="ECO:0007669"/>
    <property type="project" value="UniProtKB-KW"/>
</dbReference>
<comment type="domain">
    <text evidence="32 33">The 17 amino acids long immunosuppressive region is present in many retroviral envelope proteins. Synthetic peptides derived from this relatively conserved sequence inhibit immune function in vitro and in vivo.</text>
</comment>
<accession>C6FXZ8</accession>
<keyword evidence="8 32" id="KW-1170">Fusion of virus membrane with host endosomal membrane</keyword>
<dbReference type="GO" id="GO:0052031">
    <property type="term" value="P:symbiont-mediated perturbation of host defense response"/>
    <property type="evidence" value="ECO:0007669"/>
    <property type="project" value="UniProtKB-UniRule"/>
</dbReference>
<evidence type="ECO:0000259" key="34">
    <source>
        <dbReference type="Pfam" id="PF00516"/>
    </source>
</evidence>
<dbReference type="Pfam" id="PF00517">
    <property type="entry name" value="GP41"/>
    <property type="match status" value="1"/>
</dbReference>
<evidence type="ECO:0000256" key="28">
    <source>
        <dbReference type="ARBA" id="ARBA00023180"/>
    </source>
</evidence>
<feature type="chain" id="PRO_5023527176" description="Transmembrane protein gp41" evidence="32">
    <location>
        <begin position="494"/>
        <end position="845"/>
    </location>
</feature>
<comment type="PTM">
    <text evidence="32">Palmitoylation of the transmembrane protein and of Env polyprotein (prior to its proteolytic cleavage) is essential for their association with host cell membrane lipid rafts. Palmitoylation is therefore required for envelope trafficking to classical lipid rafts, but not for viral replication.</text>
</comment>
<keyword evidence="20 32" id="KW-0261">Viral envelope protein</keyword>
<name>C6FXZ8_HV1</name>
<comment type="domain">
    <text evidence="32">Some of the most genetically diverse regions of the viral genome are present in Env. They are called variable regions 1 through 5 (V1 through V5). Coreceptor usage of gp120 is determined mainly by the primary structure of the third variable region (V3) in the outer domain of gp120. The sequence of V3 determines which coreceptor, CCR5 and/or CXCR4 (corresponding to R5/macrophage, X4/T cell and R5X4/T cell and macrophage tropism), is used to trigger the fusion potential of the Env complex, and hence which cells the virus can infect. Binding to CCR5 involves a region adjacent in addition to V3.</text>
</comment>
<evidence type="ECO:0000256" key="22">
    <source>
        <dbReference type="ARBA" id="ARBA00022989"/>
    </source>
</evidence>
<feature type="region of interest" description="Fusion peptide" evidence="32">
    <location>
        <begin position="494"/>
        <end position="514"/>
    </location>
</feature>
<organismHost>
    <name type="scientific">Homo sapiens</name>
    <name type="common">Human</name>
    <dbReference type="NCBI Taxonomy" id="9606"/>
</organismHost>
<evidence type="ECO:0000256" key="25">
    <source>
        <dbReference type="ARBA" id="ARBA00023136"/>
    </source>
</evidence>
<feature type="region of interest" description="MPER; binding to GalCer" evidence="32">
    <location>
        <begin position="644"/>
        <end position="665"/>
    </location>
</feature>
<keyword evidence="13 32" id="KW-0165">Cleavage on pair of basic residues</keyword>
<feature type="domain" description="Retroviral envelope protein GP41-like" evidence="35">
    <location>
        <begin position="512"/>
        <end position="702"/>
    </location>
</feature>
<comment type="subunit">
    <text evidence="32">The mature envelope protein (Env) consists of a homotrimer of non-covalently associated gp120-gp41 heterodimers. The resulting complex protrudes from the virus surface as a spike. There seems to be as few as 10 spikes on the average virion. Surface protein gp120 interacts with host CD4, CCR5 and CXCR4. Gp120 also interacts with the C-type lectins CD209/DC-SIGN and CLEC4M/DC-SIGNR (collectively referred to as DC-SIGN(R)). Gp120 and gp41 interact with GalCer. Gp120 interacts with host ITGA4/ITGB7 complex; on CD4+ T-cells, this interaction results in rapid activation of integrin ITGAL/LFA-1, which facilitates efficient cell-to-cell spreading of HIV-1. Gp120 interacts with cell-associated heparan sulfate; this interaction increases virus infectivity on permissive cells and may be involved in infection of CD4- cells.</text>
</comment>
<keyword evidence="26 32" id="KW-0564">Palmitate</keyword>
<dbReference type="GO" id="GO:0039654">
    <property type="term" value="P:fusion of virus membrane with host endosome membrane"/>
    <property type="evidence" value="ECO:0007669"/>
    <property type="project" value="UniProtKB-UniRule"/>
</dbReference>
<reference evidence="36" key="1">
    <citation type="submission" date="2008-10" db="EMBL/GenBank/DDBJ databases">
        <authorList>
            <person name="Hraber P.T."/>
        </authorList>
    </citation>
    <scope>NUCLEOTIDE SEQUENCE</scope>
    <source>
        <strain evidence="36">CAP84.1.00H6</strain>
    </source>
</reference>
<feature type="domain" description="Human immunodeficiency virus 1 envelope glycoprotein Gp120" evidence="34">
    <location>
        <begin position="139"/>
        <end position="493"/>
    </location>
</feature>
<dbReference type="GO" id="GO:0019064">
    <property type="term" value="P:fusion of virus membrane with host plasma membrane"/>
    <property type="evidence" value="ECO:0007669"/>
    <property type="project" value="UniProtKB-UniRule"/>
</dbReference>
<dbReference type="GO" id="GO:0044175">
    <property type="term" value="C:host cell endosome membrane"/>
    <property type="evidence" value="ECO:0007669"/>
    <property type="project" value="UniProtKB-SubCell"/>
</dbReference>
<dbReference type="CDD" id="cd09909">
    <property type="entry name" value="HIV-1-like_HR1-HR2"/>
    <property type="match status" value="1"/>
</dbReference>
<evidence type="ECO:0000256" key="3">
    <source>
        <dbReference type="ARBA" id="ARBA00004505"/>
    </source>
</evidence>
<organism evidence="36">
    <name type="scientific">Human immunodeficiency virus type 1</name>
    <name type="common">HIV-1</name>
    <dbReference type="NCBI Taxonomy" id="11676"/>
    <lineage>
        <taxon>Viruses</taxon>
        <taxon>Riboviria</taxon>
        <taxon>Pararnavirae</taxon>
        <taxon>Artverviricota</taxon>
        <taxon>Revtraviricetes</taxon>
        <taxon>Ortervirales</taxon>
        <taxon>Retroviridae</taxon>
        <taxon>Orthoretrovirinae</taxon>
        <taxon>Lentivirus</taxon>
        <taxon>Lentivirus humimdef1</taxon>
    </lineage>
</organism>
<feature type="site" description="Cleavage; by host furin" evidence="32">
    <location>
        <begin position="493"/>
        <end position="494"/>
    </location>
</feature>
<dbReference type="FunFam" id="2.170.40.20:FF:000004">
    <property type="entry name" value="Envelope glycoprotein gp160"/>
    <property type="match status" value="1"/>
</dbReference>
<feature type="region of interest" description="V5" evidence="32">
    <location>
        <begin position="443"/>
        <end position="453"/>
    </location>
</feature>
<comment type="domain">
    <text evidence="32">The YXXL motif is involved in determining the exact site of viral release at the surface of infected mononuclear cells and promotes endocytosis. YXXL and di-leucine endocytosis motifs interact directly or indirectly with the clathrin adapter complexes, opperate independently, and their activities are not additive.</text>
</comment>
<feature type="domain" description="Human immunodeficiency virus 1 envelope glycoprotein Gp120" evidence="34">
    <location>
        <begin position="33"/>
        <end position="136"/>
    </location>
</feature>
<dbReference type="HAMAP" id="MF_04083">
    <property type="entry name" value="HIV_ENV"/>
    <property type="match status" value="1"/>
</dbReference>
<comment type="function">
    <text evidence="32">Transmembrane protein gp41: Acts as a class I viral fusion protein. Under the current model, the protein has at least 3 conformational states: pre-fusion native state, pre-hairpin intermediate state, and post-fusion hairpin state. During fusion of viral and target intracellular membranes, the coiled coil regions (heptad repeats) assume a trimer-of-hairpins structure, positioning the fusion peptide in close proximity to the C-terminal region of the ectodomain. The formation of this structure appears to drive apposition and subsequent fusion of viral and target cell membranes. Complete fusion occurs in host cell endosomes and is dynamin-dependent, however some lipid transfer might occur at the plasma membrane. The virus undergoes clathrin-dependent internalization long before endosomal fusion, thus minimizing the surface exposure of conserved viral epitopes during fusion and reducing the efficacy of inhibitors targeting these epitopes. Membranes fusion leads to delivery of the nucleocapsid into the cytoplasm.</text>
</comment>
<evidence type="ECO:0000256" key="19">
    <source>
        <dbReference type="ARBA" id="ARBA00022870"/>
    </source>
</evidence>
<evidence type="ECO:0000256" key="17">
    <source>
        <dbReference type="ARBA" id="ARBA00022804"/>
    </source>
</evidence>
<evidence type="ECO:0000256" key="31">
    <source>
        <dbReference type="ARBA" id="ARBA00023296"/>
    </source>
</evidence>
<evidence type="ECO:0000256" key="5">
    <source>
        <dbReference type="ARBA" id="ARBA00004578"/>
    </source>
</evidence>
<dbReference type="GO" id="GO:0016020">
    <property type="term" value="C:membrane"/>
    <property type="evidence" value="ECO:0007669"/>
    <property type="project" value="UniProtKB-UniRule"/>
</dbReference>
<comment type="subcellular location">
    <molecule>Transmembrane protein gp41</molecule>
    <subcellularLocation>
        <location evidence="32">Virion membrane</location>
        <topology evidence="32">Single-pass type I membrane protein</topology>
    </subcellularLocation>
    <subcellularLocation>
        <location evidence="32">Host cell membrane</location>
        <topology evidence="32">Single-pass type I membrane protein</topology>
    </subcellularLocation>
    <subcellularLocation>
        <location evidence="32">Host endosome membrane</location>
        <topology evidence="32">Single-pass type I membrane protein</topology>
    </subcellularLocation>
    <text evidence="32">It is probably concentrated at the site of budding and incorporated into the virions possibly by contacts between the cytoplasmic tail of Env and the N-terminus of Gag.</text>
</comment>
<keyword evidence="10 32" id="KW-1165">Clathrin-mediated endocytosis of virus by host</keyword>
<keyword evidence="21 32" id="KW-1164">Virus endocytosis by host</keyword>
<feature type="short sequence motif" description="YXXL motif; contains endocytosis signal" evidence="32">
    <location>
        <begin position="694"/>
        <end position="697"/>
    </location>
</feature>
<evidence type="ECO:0000256" key="2">
    <source>
        <dbReference type="ARBA" id="ARBA00004433"/>
    </source>
</evidence>
<dbReference type="EMBL" id="FJ443444">
    <property type="protein sequence ID" value="ACS67167.1"/>
    <property type="molecule type" value="Genomic_DNA"/>
</dbReference>
<keyword evidence="11 32" id="KW-0945">Host-virus interaction</keyword>